<accession>A0AAV4VPK1</accession>
<protein>
    <submittedName>
        <fullName evidence="3">Uncharacterized protein</fullName>
    </submittedName>
</protein>
<evidence type="ECO:0000256" key="1">
    <source>
        <dbReference type="SAM" id="Coils"/>
    </source>
</evidence>
<dbReference type="Proteomes" id="UP001054945">
    <property type="component" value="Unassembled WGS sequence"/>
</dbReference>
<proteinExistence type="predicted"/>
<comment type="caution">
    <text evidence="3">The sequence shown here is derived from an EMBL/GenBank/DDBJ whole genome shotgun (WGS) entry which is preliminary data.</text>
</comment>
<gene>
    <name evidence="3" type="ORF">CEXT_53631</name>
</gene>
<organism evidence="3 4">
    <name type="scientific">Caerostris extrusa</name>
    <name type="common">Bark spider</name>
    <name type="synonym">Caerostris bankana</name>
    <dbReference type="NCBI Taxonomy" id="172846"/>
    <lineage>
        <taxon>Eukaryota</taxon>
        <taxon>Metazoa</taxon>
        <taxon>Ecdysozoa</taxon>
        <taxon>Arthropoda</taxon>
        <taxon>Chelicerata</taxon>
        <taxon>Arachnida</taxon>
        <taxon>Araneae</taxon>
        <taxon>Araneomorphae</taxon>
        <taxon>Entelegynae</taxon>
        <taxon>Araneoidea</taxon>
        <taxon>Araneidae</taxon>
        <taxon>Caerostris</taxon>
    </lineage>
</organism>
<dbReference type="AlphaFoldDB" id="A0AAV4VPK1"/>
<dbReference type="EMBL" id="BPLR01014875">
    <property type="protein sequence ID" value="GIY71953.1"/>
    <property type="molecule type" value="Genomic_DNA"/>
</dbReference>
<feature type="compositionally biased region" description="Basic and acidic residues" evidence="2">
    <location>
        <begin position="58"/>
        <end position="67"/>
    </location>
</feature>
<feature type="coiled-coil region" evidence="1">
    <location>
        <begin position="106"/>
        <end position="133"/>
    </location>
</feature>
<keyword evidence="1" id="KW-0175">Coiled coil</keyword>
<name>A0AAV4VPK1_CAEEX</name>
<feature type="compositionally biased region" description="Basic and acidic residues" evidence="2">
    <location>
        <begin position="1"/>
        <end position="10"/>
    </location>
</feature>
<feature type="region of interest" description="Disordered" evidence="2">
    <location>
        <begin position="1"/>
        <end position="79"/>
    </location>
</feature>
<evidence type="ECO:0000313" key="4">
    <source>
        <dbReference type="Proteomes" id="UP001054945"/>
    </source>
</evidence>
<evidence type="ECO:0000313" key="3">
    <source>
        <dbReference type="EMBL" id="GIY71953.1"/>
    </source>
</evidence>
<evidence type="ECO:0000256" key="2">
    <source>
        <dbReference type="SAM" id="MobiDB-lite"/>
    </source>
</evidence>
<feature type="compositionally biased region" description="Low complexity" evidence="2">
    <location>
        <begin position="23"/>
        <end position="38"/>
    </location>
</feature>
<sequence length="140" mass="15641">MVEWRGEDRTNSGQQHFAGSRPVVRSQQVQAAFSSSSRLDSHVQVGARCPKVSQFRGRSSDGSRDLESGSPALGPAEELHCQRRSSLRTLHGGVAGRSRVVEKSWLKEKDKIIADLRHEIQQLKVSCKTSKHQINLIREI</sequence>
<reference evidence="3 4" key="1">
    <citation type="submission" date="2021-06" db="EMBL/GenBank/DDBJ databases">
        <title>Caerostris extrusa draft genome.</title>
        <authorList>
            <person name="Kono N."/>
            <person name="Arakawa K."/>
        </authorList>
    </citation>
    <scope>NUCLEOTIDE SEQUENCE [LARGE SCALE GENOMIC DNA]</scope>
</reference>
<keyword evidence="4" id="KW-1185">Reference proteome</keyword>